<dbReference type="PROSITE" id="PS51782">
    <property type="entry name" value="LYSM"/>
    <property type="match status" value="2"/>
</dbReference>
<dbReference type="InterPro" id="IPR050570">
    <property type="entry name" value="Cell_wall_metabolism_enzyme"/>
</dbReference>
<protein>
    <recommendedName>
        <fullName evidence="1">LysM domain-containing protein</fullName>
    </recommendedName>
</protein>
<evidence type="ECO:0000313" key="2">
    <source>
        <dbReference type="EMBL" id="OGG48463.1"/>
    </source>
</evidence>
<dbReference type="STRING" id="1798481.A2678_01680"/>
<dbReference type="PANTHER" id="PTHR21666:SF270">
    <property type="entry name" value="MUREIN HYDROLASE ACTIVATOR ENVC"/>
    <property type="match status" value="1"/>
</dbReference>
<dbReference type="SMART" id="SM00257">
    <property type="entry name" value="LysM"/>
    <property type="match status" value="2"/>
</dbReference>
<comment type="caution">
    <text evidence="2">The sequence shown here is derived from an EMBL/GenBank/DDBJ whole genome shotgun (WGS) entry which is preliminary data.</text>
</comment>
<dbReference type="InterPro" id="IPR016047">
    <property type="entry name" value="M23ase_b-sheet_dom"/>
</dbReference>
<reference evidence="2 3" key="1">
    <citation type="journal article" date="2016" name="Nat. Commun.">
        <title>Thousands of microbial genomes shed light on interconnected biogeochemical processes in an aquifer system.</title>
        <authorList>
            <person name="Anantharaman K."/>
            <person name="Brown C.T."/>
            <person name="Hug L.A."/>
            <person name="Sharon I."/>
            <person name="Castelle C.J."/>
            <person name="Probst A.J."/>
            <person name="Thomas B.C."/>
            <person name="Singh A."/>
            <person name="Wilkins M.J."/>
            <person name="Karaoz U."/>
            <person name="Brodie E.L."/>
            <person name="Williams K.H."/>
            <person name="Hubbard S.S."/>
            <person name="Banfield J.F."/>
        </authorList>
    </citation>
    <scope>NUCLEOTIDE SEQUENCE [LARGE SCALE GENOMIC DNA]</scope>
</reference>
<feature type="domain" description="LysM" evidence="1">
    <location>
        <begin position="138"/>
        <end position="182"/>
    </location>
</feature>
<evidence type="ECO:0000259" key="1">
    <source>
        <dbReference type="PROSITE" id="PS51782"/>
    </source>
</evidence>
<dbReference type="CDD" id="cd00118">
    <property type="entry name" value="LysM"/>
    <property type="match status" value="2"/>
</dbReference>
<name>A0A1F6CGU9_9BACT</name>
<dbReference type="Proteomes" id="UP000178815">
    <property type="component" value="Unassembled WGS sequence"/>
</dbReference>
<dbReference type="GO" id="GO:0004222">
    <property type="term" value="F:metalloendopeptidase activity"/>
    <property type="evidence" value="ECO:0007669"/>
    <property type="project" value="TreeGrafter"/>
</dbReference>
<dbReference type="AlphaFoldDB" id="A0A1F6CGU9"/>
<evidence type="ECO:0000313" key="3">
    <source>
        <dbReference type="Proteomes" id="UP000178815"/>
    </source>
</evidence>
<dbReference type="Gene3D" id="2.70.70.10">
    <property type="entry name" value="Glucose Permease (Domain IIA)"/>
    <property type="match status" value="1"/>
</dbReference>
<dbReference type="InterPro" id="IPR018392">
    <property type="entry name" value="LysM"/>
</dbReference>
<accession>A0A1F6CGU9</accession>
<sequence>MVGITFALTVEANNAVAFWPFSTSAGAAMNSPAPSSGTPALMAPKNGDPSAGDFVALTTSGDTALVSYSGPSGTIADVAGSPSFDRISVYVVRPGDTLSDIASMFNVSVNTIVWANNLKGIKDVHPGDTLVILPISGVEHKVIKGDTLKSLAKKYGADAEEIALFNNIDSSTGLAVGTTIIVPGGELSAPTPTKSSGTQGGGKKDILFGGGGKALLGYFGNPLPGAIITQGLHGWNGIDIGARRGTPIYAAAAGTVIIARTNGAWNGGYGSYIVITHDNGSQTLYSHLSGAVVGYGQSILKGQLIGYVGTTGRVTGPHLHFEVRGAANPLRNCRVGSVCSPQ</sequence>
<organism evidence="2 3">
    <name type="scientific">Candidatus Kaiserbacteria bacterium RIFCSPHIGHO2_01_FULL_53_31</name>
    <dbReference type="NCBI Taxonomy" id="1798481"/>
    <lineage>
        <taxon>Bacteria</taxon>
        <taxon>Candidatus Kaiseribacteriota</taxon>
    </lineage>
</organism>
<dbReference type="InterPro" id="IPR011055">
    <property type="entry name" value="Dup_hybrid_motif"/>
</dbReference>
<feature type="domain" description="LysM" evidence="1">
    <location>
        <begin position="88"/>
        <end position="132"/>
    </location>
</feature>
<dbReference type="Pfam" id="PF01476">
    <property type="entry name" value="LysM"/>
    <property type="match status" value="2"/>
</dbReference>
<dbReference type="SUPFAM" id="SSF54106">
    <property type="entry name" value="LysM domain"/>
    <property type="match status" value="1"/>
</dbReference>
<dbReference type="Gene3D" id="3.10.350.10">
    <property type="entry name" value="LysM domain"/>
    <property type="match status" value="2"/>
</dbReference>
<dbReference type="PANTHER" id="PTHR21666">
    <property type="entry name" value="PEPTIDASE-RELATED"/>
    <property type="match status" value="1"/>
</dbReference>
<dbReference type="CDD" id="cd12797">
    <property type="entry name" value="M23_peptidase"/>
    <property type="match status" value="1"/>
</dbReference>
<dbReference type="InterPro" id="IPR036779">
    <property type="entry name" value="LysM_dom_sf"/>
</dbReference>
<dbReference type="EMBL" id="MFKU01000012">
    <property type="protein sequence ID" value="OGG48463.1"/>
    <property type="molecule type" value="Genomic_DNA"/>
</dbReference>
<gene>
    <name evidence="2" type="ORF">A2678_01680</name>
</gene>
<dbReference type="Pfam" id="PF01551">
    <property type="entry name" value="Peptidase_M23"/>
    <property type="match status" value="1"/>
</dbReference>
<dbReference type="SUPFAM" id="SSF51261">
    <property type="entry name" value="Duplicated hybrid motif"/>
    <property type="match status" value="1"/>
</dbReference>
<proteinExistence type="predicted"/>